<name>A0A0L8I9Z1_OCTBM</name>
<sequence length="60" mass="7257">MLVYLSQALAKLPDSKLFFEFNLNVWLSMLKLDMVVRAIKRIHHFNREIEFVLDSKLTFW</sequence>
<reference evidence="1" key="1">
    <citation type="submission" date="2015-07" db="EMBL/GenBank/DDBJ databases">
        <title>MeaNS - Measles Nucleotide Surveillance Program.</title>
        <authorList>
            <person name="Tran T."/>
            <person name="Druce J."/>
        </authorList>
    </citation>
    <scope>NUCLEOTIDE SEQUENCE</scope>
    <source>
        <strain evidence="1">UCB-OBI-ISO-001</strain>
        <tissue evidence="1">Gonad</tissue>
    </source>
</reference>
<protein>
    <submittedName>
        <fullName evidence="1">Uncharacterized protein</fullName>
    </submittedName>
</protein>
<dbReference type="AlphaFoldDB" id="A0A0L8I9Z1"/>
<proteinExistence type="predicted"/>
<gene>
    <name evidence="1" type="ORF">OCBIM_22026572mg</name>
</gene>
<organism evidence="1">
    <name type="scientific">Octopus bimaculoides</name>
    <name type="common">California two-spotted octopus</name>
    <dbReference type="NCBI Taxonomy" id="37653"/>
    <lineage>
        <taxon>Eukaryota</taxon>
        <taxon>Metazoa</taxon>
        <taxon>Spiralia</taxon>
        <taxon>Lophotrochozoa</taxon>
        <taxon>Mollusca</taxon>
        <taxon>Cephalopoda</taxon>
        <taxon>Coleoidea</taxon>
        <taxon>Octopodiformes</taxon>
        <taxon>Octopoda</taxon>
        <taxon>Incirrata</taxon>
        <taxon>Octopodidae</taxon>
        <taxon>Octopus</taxon>
    </lineage>
</organism>
<dbReference type="EMBL" id="KQ416193">
    <property type="protein sequence ID" value="KOF98262.1"/>
    <property type="molecule type" value="Genomic_DNA"/>
</dbReference>
<evidence type="ECO:0000313" key="1">
    <source>
        <dbReference type="EMBL" id="KOF98262.1"/>
    </source>
</evidence>
<accession>A0A0L8I9Z1</accession>